<name>A0A0F9H3B2_9ZZZZ</name>
<protein>
    <submittedName>
        <fullName evidence="1">Uncharacterized protein</fullName>
    </submittedName>
</protein>
<comment type="caution">
    <text evidence="1">The sequence shown here is derived from an EMBL/GenBank/DDBJ whole genome shotgun (WGS) entry which is preliminary data.</text>
</comment>
<evidence type="ECO:0000313" key="1">
    <source>
        <dbReference type="EMBL" id="KKL69782.1"/>
    </source>
</evidence>
<sequence length="145" mass="16361">MTKSDWPAIRSKIQGIHPVMRKKIRTLEYSLNRATKAAKEHDPECVGLLIDACKLSTALCGDIDHLIKVGIISRDGLEKGIEAYSAIRFHDIFLKFTTGLSREVEAKVMVELTENASGLKQKWLERLTCFAREVSEMEVGRQSSR</sequence>
<reference evidence="1" key="1">
    <citation type="journal article" date="2015" name="Nature">
        <title>Complex archaea that bridge the gap between prokaryotes and eukaryotes.</title>
        <authorList>
            <person name="Spang A."/>
            <person name="Saw J.H."/>
            <person name="Jorgensen S.L."/>
            <person name="Zaremba-Niedzwiedzka K."/>
            <person name="Martijn J."/>
            <person name="Lind A.E."/>
            <person name="van Eijk R."/>
            <person name="Schleper C."/>
            <person name="Guy L."/>
            <person name="Ettema T.J."/>
        </authorList>
    </citation>
    <scope>NUCLEOTIDE SEQUENCE</scope>
</reference>
<proteinExistence type="predicted"/>
<gene>
    <name evidence="1" type="ORF">LCGC14_2111460</name>
</gene>
<organism evidence="1">
    <name type="scientific">marine sediment metagenome</name>
    <dbReference type="NCBI Taxonomy" id="412755"/>
    <lineage>
        <taxon>unclassified sequences</taxon>
        <taxon>metagenomes</taxon>
        <taxon>ecological metagenomes</taxon>
    </lineage>
</organism>
<dbReference type="AlphaFoldDB" id="A0A0F9H3B2"/>
<dbReference type="EMBL" id="LAZR01026104">
    <property type="protein sequence ID" value="KKL69782.1"/>
    <property type="molecule type" value="Genomic_DNA"/>
</dbReference>
<accession>A0A0F9H3B2</accession>